<comment type="caution">
    <text evidence="5">The sequence shown here is derived from an EMBL/GenBank/DDBJ whole genome shotgun (WGS) entry which is preliminary data.</text>
</comment>
<gene>
    <name evidence="5" type="ORF">GOODEAATRI_001337</name>
</gene>
<feature type="compositionally biased region" description="Basic and acidic residues" evidence="3">
    <location>
        <begin position="168"/>
        <end position="180"/>
    </location>
</feature>
<dbReference type="InterPro" id="IPR000719">
    <property type="entry name" value="Prot_kinase_dom"/>
</dbReference>
<keyword evidence="6" id="KW-1185">Reference proteome</keyword>
<dbReference type="Gene3D" id="1.10.510.10">
    <property type="entry name" value="Transferase(Phosphotransferase) domain 1"/>
    <property type="match status" value="1"/>
</dbReference>
<sequence length="324" mass="36286">MLSMGSLDHPYIVRLLGICPGPSLQLVTQLSSCGSLLEHIRQHKSSLDPQRLLNWCVQIAKGMFYLEEHCMVHRNLAARNILLKNDYQVQISDYGTPIKWMALESILFRRYTHQSDVWSYERGSPRLAVSHHRKLSSASSPSSYKVWTAEEDEELDHYGYVLPGSPGKPEREGGEPELERSGSQTSLTTGEKTDQRAQGFVKEKKGEEETEVFHTNKQAGVQEDLSSRVVPGPDVLTAGNDKVEEYEEMSGFGEVPCEWGHAEYENLPAKARAVPEEKDSGRCAGIGEYIKVCAGIGEPGSNTSFDNPDYWHSRLFLKPDAVRT</sequence>
<dbReference type="Proteomes" id="UP001476798">
    <property type="component" value="Unassembled WGS sequence"/>
</dbReference>
<dbReference type="Gene3D" id="3.30.200.20">
    <property type="entry name" value="Phosphorylase Kinase, domain 1"/>
    <property type="match status" value="1"/>
</dbReference>
<dbReference type="SUPFAM" id="SSF56112">
    <property type="entry name" value="Protein kinase-like (PK-like)"/>
    <property type="match status" value="1"/>
</dbReference>
<dbReference type="PANTHER" id="PTHR24416:SF88">
    <property type="entry name" value="RECEPTOR TYROSINE-PROTEIN KINASE ERBB-3"/>
    <property type="match status" value="1"/>
</dbReference>
<dbReference type="InterPro" id="IPR001245">
    <property type="entry name" value="Ser-Thr/Tyr_kinase_cat_dom"/>
</dbReference>
<keyword evidence="2" id="KW-0067">ATP-binding</keyword>
<dbReference type="Pfam" id="PF07714">
    <property type="entry name" value="PK_Tyr_Ser-Thr"/>
    <property type="match status" value="1"/>
</dbReference>
<name>A0ABV0ME51_9TELE</name>
<organism evidence="5 6">
    <name type="scientific">Goodea atripinnis</name>
    <dbReference type="NCBI Taxonomy" id="208336"/>
    <lineage>
        <taxon>Eukaryota</taxon>
        <taxon>Metazoa</taxon>
        <taxon>Chordata</taxon>
        <taxon>Craniata</taxon>
        <taxon>Vertebrata</taxon>
        <taxon>Euteleostomi</taxon>
        <taxon>Actinopterygii</taxon>
        <taxon>Neopterygii</taxon>
        <taxon>Teleostei</taxon>
        <taxon>Neoteleostei</taxon>
        <taxon>Acanthomorphata</taxon>
        <taxon>Ovalentaria</taxon>
        <taxon>Atherinomorphae</taxon>
        <taxon>Cyprinodontiformes</taxon>
        <taxon>Goodeidae</taxon>
        <taxon>Goodea</taxon>
    </lineage>
</organism>
<proteinExistence type="predicted"/>
<feature type="region of interest" description="Disordered" evidence="3">
    <location>
        <begin position="158"/>
        <end position="212"/>
    </location>
</feature>
<accession>A0ABV0ME51</accession>
<feature type="domain" description="Protein kinase" evidence="4">
    <location>
        <begin position="1"/>
        <end position="249"/>
    </location>
</feature>
<keyword evidence="1" id="KW-0547">Nucleotide-binding</keyword>
<dbReference type="InterPro" id="IPR050122">
    <property type="entry name" value="RTK"/>
</dbReference>
<evidence type="ECO:0000259" key="4">
    <source>
        <dbReference type="PROSITE" id="PS50011"/>
    </source>
</evidence>
<reference evidence="5 6" key="1">
    <citation type="submission" date="2021-06" db="EMBL/GenBank/DDBJ databases">
        <authorList>
            <person name="Palmer J.M."/>
        </authorList>
    </citation>
    <scope>NUCLEOTIDE SEQUENCE [LARGE SCALE GENOMIC DNA]</scope>
    <source>
        <strain evidence="5 6">GA_2019</strain>
        <tissue evidence="5">Muscle</tissue>
    </source>
</reference>
<feature type="compositionally biased region" description="Basic and acidic residues" evidence="3">
    <location>
        <begin position="191"/>
        <end position="212"/>
    </location>
</feature>
<dbReference type="PROSITE" id="PS50011">
    <property type="entry name" value="PROTEIN_KINASE_DOM"/>
    <property type="match status" value="1"/>
</dbReference>
<evidence type="ECO:0000256" key="3">
    <source>
        <dbReference type="SAM" id="MobiDB-lite"/>
    </source>
</evidence>
<evidence type="ECO:0000313" key="5">
    <source>
        <dbReference type="EMBL" id="MEQ2157384.1"/>
    </source>
</evidence>
<dbReference type="EMBL" id="JAHRIO010000040">
    <property type="protein sequence ID" value="MEQ2157384.1"/>
    <property type="molecule type" value="Genomic_DNA"/>
</dbReference>
<protein>
    <recommendedName>
        <fullName evidence="4">Protein kinase domain-containing protein</fullName>
    </recommendedName>
</protein>
<evidence type="ECO:0000256" key="2">
    <source>
        <dbReference type="ARBA" id="ARBA00022840"/>
    </source>
</evidence>
<dbReference type="PANTHER" id="PTHR24416">
    <property type="entry name" value="TYROSINE-PROTEIN KINASE RECEPTOR"/>
    <property type="match status" value="1"/>
</dbReference>
<evidence type="ECO:0000313" key="6">
    <source>
        <dbReference type="Proteomes" id="UP001476798"/>
    </source>
</evidence>
<dbReference type="InterPro" id="IPR011009">
    <property type="entry name" value="Kinase-like_dom_sf"/>
</dbReference>
<evidence type="ECO:0000256" key="1">
    <source>
        <dbReference type="ARBA" id="ARBA00022741"/>
    </source>
</evidence>